<evidence type="ECO:0000256" key="7">
    <source>
        <dbReference type="SAM" id="Phobius"/>
    </source>
</evidence>
<feature type="transmembrane region" description="Helical" evidence="7">
    <location>
        <begin position="542"/>
        <end position="560"/>
    </location>
</feature>
<name>A0ABR4PU97_9HELO</name>
<dbReference type="SUPFAM" id="SSF103473">
    <property type="entry name" value="MFS general substrate transporter"/>
    <property type="match status" value="1"/>
</dbReference>
<dbReference type="InterPro" id="IPR036259">
    <property type="entry name" value="MFS_trans_sf"/>
</dbReference>
<keyword evidence="2" id="KW-0813">Transport</keyword>
<evidence type="ECO:0000256" key="3">
    <source>
        <dbReference type="ARBA" id="ARBA00022692"/>
    </source>
</evidence>
<dbReference type="PANTHER" id="PTHR23501">
    <property type="entry name" value="MAJOR FACILITATOR SUPERFAMILY"/>
    <property type="match status" value="1"/>
</dbReference>
<gene>
    <name evidence="9" type="ORF">PVAG01_00236</name>
</gene>
<feature type="transmembrane region" description="Helical" evidence="7">
    <location>
        <begin position="281"/>
        <end position="300"/>
    </location>
</feature>
<feature type="transmembrane region" description="Helical" evidence="7">
    <location>
        <begin position="117"/>
        <end position="135"/>
    </location>
</feature>
<evidence type="ECO:0000313" key="10">
    <source>
        <dbReference type="Proteomes" id="UP001629113"/>
    </source>
</evidence>
<organism evidence="9 10">
    <name type="scientific">Phlyctema vagabunda</name>
    <dbReference type="NCBI Taxonomy" id="108571"/>
    <lineage>
        <taxon>Eukaryota</taxon>
        <taxon>Fungi</taxon>
        <taxon>Dikarya</taxon>
        <taxon>Ascomycota</taxon>
        <taxon>Pezizomycotina</taxon>
        <taxon>Leotiomycetes</taxon>
        <taxon>Helotiales</taxon>
        <taxon>Dermateaceae</taxon>
        <taxon>Phlyctema</taxon>
    </lineage>
</organism>
<keyword evidence="3 7" id="KW-0812">Transmembrane</keyword>
<evidence type="ECO:0000256" key="4">
    <source>
        <dbReference type="ARBA" id="ARBA00022989"/>
    </source>
</evidence>
<reference evidence="9 10" key="1">
    <citation type="submission" date="2024-06" db="EMBL/GenBank/DDBJ databases">
        <title>Complete genome of Phlyctema vagabunda strain 19-DSS-EL-015.</title>
        <authorList>
            <person name="Fiorenzani C."/>
        </authorList>
    </citation>
    <scope>NUCLEOTIDE SEQUENCE [LARGE SCALE GENOMIC DNA]</scope>
    <source>
        <strain evidence="9 10">19-DSS-EL-015</strain>
    </source>
</reference>
<proteinExistence type="predicted"/>
<keyword evidence="4 7" id="KW-1133">Transmembrane helix</keyword>
<comment type="subcellular location">
    <subcellularLocation>
        <location evidence="1">Membrane</location>
        <topology evidence="1">Multi-pass membrane protein</topology>
    </subcellularLocation>
</comment>
<evidence type="ECO:0000259" key="8">
    <source>
        <dbReference type="PROSITE" id="PS50850"/>
    </source>
</evidence>
<evidence type="ECO:0000256" key="6">
    <source>
        <dbReference type="SAM" id="MobiDB-lite"/>
    </source>
</evidence>
<dbReference type="PANTHER" id="PTHR23501:SF109">
    <property type="entry name" value="MAJOR FACILITATOR SUPERFAMILY (MFS) PROFILE DOMAIN-CONTAINING PROTEIN-RELATED"/>
    <property type="match status" value="1"/>
</dbReference>
<feature type="transmembrane region" description="Helical" evidence="7">
    <location>
        <begin position="410"/>
        <end position="433"/>
    </location>
</feature>
<evidence type="ECO:0000256" key="1">
    <source>
        <dbReference type="ARBA" id="ARBA00004141"/>
    </source>
</evidence>
<dbReference type="Gene3D" id="1.20.1250.20">
    <property type="entry name" value="MFS general substrate transporter like domains"/>
    <property type="match status" value="1"/>
</dbReference>
<evidence type="ECO:0000256" key="2">
    <source>
        <dbReference type="ARBA" id="ARBA00022448"/>
    </source>
</evidence>
<feature type="region of interest" description="Disordered" evidence="6">
    <location>
        <begin position="1"/>
        <end position="24"/>
    </location>
</feature>
<dbReference type="EMBL" id="JBFCZG010000001">
    <property type="protein sequence ID" value="KAL3426727.1"/>
    <property type="molecule type" value="Genomic_DNA"/>
</dbReference>
<feature type="transmembrane region" description="Helical" evidence="7">
    <location>
        <begin position="175"/>
        <end position="194"/>
    </location>
</feature>
<feature type="domain" description="Major facilitator superfamily (MFS) profile" evidence="8">
    <location>
        <begin position="45"/>
        <end position="565"/>
    </location>
</feature>
<feature type="transmembrane region" description="Helical" evidence="7">
    <location>
        <begin position="249"/>
        <end position="269"/>
    </location>
</feature>
<feature type="transmembrane region" description="Helical" evidence="7">
    <location>
        <begin position="141"/>
        <end position="163"/>
    </location>
</feature>
<keyword evidence="5 7" id="KW-0472">Membrane</keyword>
<dbReference type="InterPro" id="IPR010573">
    <property type="entry name" value="MFS_Str1/Tri12-like"/>
</dbReference>
<protein>
    <submittedName>
        <fullName evidence="9">Vacuolar basic amino acid transporter 5</fullName>
    </submittedName>
</protein>
<evidence type="ECO:0000313" key="9">
    <source>
        <dbReference type="EMBL" id="KAL3426727.1"/>
    </source>
</evidence>
<dbReference type="PROSITE" id="PS50850">
    <property type="entry name" value="MFS"/>
    <property type="match status" value="1"/>
</dbReference>
<feature type="transmembrane region" description="Helical" evidence="7">
    <location>
        <begin position="206"/>
        <end position="228"/>
    </location>
</feature>
<feature type="transmembrane region" description="Helical" evidence="7">
    <location>
        <begin position="321"/>
        <end position="349"/>
    </location>
</feature>
<comment type="caution">
    <text evidence="9">The sequence shown here is derived from an EMBL/GenBank/DDBJ whole genome shotgun (WGS) entry which is preliminary data.</text>
</comment>
<keyword evidence="10" id="KW-1185">Reference proteome</keyword>
<dbReference type="InterPro" id="IPR020846">
    <property type="entry name" value="MFS_dom"/>
</dbReference>
<dbReference type="Pfam" id="PF06609">
    <property type="entry name" value="TRI12"/>
    <property type="match status" value="1"/>
</dbReference>
<sequence>MADASEKITSDSSGTSHREGPMFHDIPNDDPHIAAFENNNQAANVSRSTLFSVFFLGLAFTAPVSCGFILVSGIQTQIGTRLGDMTNLVWIAGSWSVASSVSFSMAGSLSDIFGRRWVVLSGNLITIIGAIIGATADTVKIIVAGSTFIGFGAGIIFVAYAGIPEMLPNKYRGIGLGWTELCITIPWSTFSVLIGNQLVEKATWKWCYYIALMYAVISTIGIYAFYYPPSRPRNDYSKTRWQEFKELDFIGNFLYATGLPVMLIGFTWAGTSDHPWDSVSVIAPIIIGVALFGACFAYDFTIAKNPLFPLPLFAKVREFTILLVVVFVSGMIFTGMTALLPQATLWIFTNDSTEIGLIALPNGFGSLIGGWLIPSLMHKIKHLRWQVITALVVQTLANALYVTVIPDSKAGWMILQFFGQGCFTYLTTLCYVISSLHVPHKDLGLASGLIGTFRSGGGSIGNAILSTILTGIINRRLGRQIVAAALGLGFNSEGLEALVPAVIQNALGVPGAFDAVPGITPAVEEATAHALKEAYAYAFKRVFYATIPFGVIATICAWFIKDPSQYLTNHVSVHMEKEVLGGVKEEHVENATSEEAIHK</sequence>
<feature type="transmembrane region" description="Helical" evidence="7">
    <location>
        <begin position="87"/>
        <end position="105"/>
    </location>
</feature>
<dbReference type="Proteomes" id="UP001629113">
    <property type="component" value="Unassembled WGS sequence"/>
</dbReference>
<evidence type="ECO:0000256" key="5">
    <source>
        <dbReference type="ARBA" id="ARBA00023136"/>
    </source>
</evidence>
<feature type="transmembrane region" description="Helical" evidence="7">
    <location>
        <begin position="355"/>
        <end position="373"/>
    </location>
</feature>
<feature type="transmembrane region" description="Helical" evidence="7">
    <location>
        <begin position="50"/>
        <end position="75"/>
    </location>
</feature>
<accession>A0ABR4PU97</accession>